<sequence>MKISREVKTAILVIAGVLFLIFGINFLKGVNLFSSSRTFYVIYENVEGLTPSTPVTISGLQVGNVKDITLQDDAKLLVTLIIDNDYSFSKNSKAELYDTSLIGGKSVAIVPALDNAELAKDNDYLLAARKSGLTDLVGEKLAPLQEKIESLTNNADSLLLNVNSIFDEDTKLSLKKAIASLDQTISSFQKTSNSLNGVIESNKENLNTTLTNFSNASGNISKISDSLAATNFSAVVNNLEETLTTFNGVLADVNNGKGSLGKLLKDDKLYGNLEGASLQLEQLLQDMKLNPKRYVHFSLFGKRAGDFDAEENQADDNGLNVDVEPKTTN</sequence>
<dbReference type="RefSeq" id="WP_382381405.1">
    <property type="nucleotide sequence ID" value="NZ_JBHMEZ010000003.1"/>
</dbReference>
<keyword evidence="1" id="KW-0472">Membrane</keyword>
<keyword evidence="1" id="KW-0812">Transmembrane</keyword>
<dbReference type="Pfam" id="PF02470">
    <property type="entry name" value="MlaD"/>
    <property type="match status" value="1"/>
</dbReference>
<feature type="transmembrane region" description="Helical" evidence="1">
    <location>
        <begin position="7"/>
        <end position="27"/>
    </location>
</feature>
<gene>
    <name evidence="3" type="ORF">ACFFVB_04015</name>
</gene>
<dbReference type="PANTHER" id="PTHR33371:SF4">
    <property type="entry name" value="INTERMEMBRANE PHOSPHOLIPID TRANSPORT SYSTEM BINDING PROTEIN MLAD"/>
    <property type="match status" value="1"/>
</dbReference>
<dbReference type="Proteomes" id="UP001589605">
    <property type="component" value="Unassembled WGS sequence"/>
</dbReference>
<keyword evidence="1" id="KW-1133">Transmembrane helix</keyword>
<reference evidence="3 4" key="1">
    <citation type="submission" date="2024-09" db="EMBL/GenBank/DDBJ databases">
        <authorList>
            <person name="Sun Q."/>
            <person name="Mori K."/>
        </authorList>
    </citation>
    <scope>NUCLEOTIDE SEQUENCE [LARGE SCALE GENOMIC DNA]</scope>
    <source>
        <strain evidence="3 4">CECT 8286</strain>
    </source>
</reference>
<organism evidence="3 4">
    <name type="scientific">Formosa undariae</name>
    <dbReference type="NCBI Taxonomy" id="1325436"/>
    <lineage>
        <taxon>Bacteria</taxon>
        <taxon>Pseudomonadati</taxon>
        <taxon>Bacteroidota</taxon>
        <taxon>Flavobacteriia</taxon>
        <taxon>Flavobacteriales</taxon>
        <taxon>Flavobacteriaceae</taxon>
        <taxon>Formosa</taxon>
    </lineage>
</organism>
<feature type="domain" description="Mce/MlaD" evidence="2">
    <location>
        <begin position="37"/>
        <end position="111"/>
    </location>
</feature>
<proteinExistence type="predicted"/>
<keyword evidence="4" id="KW-1185">Reference proteome</keyword>
<evidence type="ECO:0000313" key="3">
    <source>
        <dbReference type="EMBL" id="MFB9052235.1"/>
    </source>
</evidence>
<comment type="caution">
    <text evidence="3">The sequence shown here is derived from an EMBL/GenBank/DDBJ whole genome shotgun (WGS) entry which is preliminary data.</text>
</comment>
<accession>A0ABV5EYM7</accession>
<dbReference type="PANTHER" id="PTHR33371">
    <property type="entry name" value="INTERMEMBRANE PHOSPHOLIPID TRANSPORT SYSTEM BINDING PROTEIN MLAD-RELATED"/>
    <property type="match status" value="1"/>
</dbReference>
<name>A0ABV5EYM7_9FLAO</name>
<dbReference type="EMBL" id="JBHMEZ010000003">
    <property type="protein sequence ID" value="MFB9052235.1"/>
    <property type="molecule type" value="Genomic_DNA"/>
</dbReference>
<protein>
    <submittedName>
        <fullName evidence="3">MlaD family protein</fullName>
    </submittedName>
</protein>
<evidence type="ECO:0000259" key="2">
    <source>
        <dbReference type="Pfam" id="PF02470"/>
    </source>
</evidence>
<dbReference type="InterPro" id="IPR003399">
    <property type="entry name" value="Mce/MlaD"/>
</dbReference>
<dbReference type="InterPro" id="IPR052336">
    <property type="entry name" value="MlaD_Phospholipid_Transporter"/>
</dbReference>
<evidence type="ECO:0000313" key="4">
    <source>
        <dbReference type="Proteomes" id="UP001589605"/>
    </source>
</evidence>
<evidence type="ECO:0000256" key="1">
    <source>
        <dbReference type="SAM" id="Phobius"/>
    </source>
</evidence>